<dbReference type="InParanoid" id="A0A0L0HH99"/>
<dbReference type="AlphaFoldDB" id="A0A0L0HH99"/>
<reference evidence="1 2" key="1">
    <citation type="submission" date="2009-08" db="EMBL/GenBank/DDBJ databases">
        <title>The Genome Sequence of Spizellomyces punctatus strain DAOM BR117.</title>
        <authorList>
            <consortium name="The Broad Institute Genome Sequencing Platform"/>
            <person name="Russ C."/>
            <person name="Cuomo C."/>
            <person name="Shea T."/>
            <person name="Young S.K."/>
            <person name="Zeng Q."/>
            <person name="Koehrsen M."/>
            <person name="Haas B."/>
            <person name="Borodovsky M."/>
            <person name="Guigo R."/>
            <person name="Alvarado L."/>
            <person name="Berlin A."/>
            <person name="Bochicchio J."/>
            <person name="Borenstein D."/>
            <person name="Chapman S."/>
            <person name="Chen Z."/>
            <person name="Engels R."/>
            <person name="Freedman E."/>
            <person name="Gellesch M."/>
            <person name="Goldberg J."/>
            <person name="Griggs A."/>
            <person name="Gujja S."/>
            <person name="Heiman D."/>
            <person name="Hepburn T."/>
            <person name="Howarth C."/>
            <person name="Jen D."/>
            <person name="Larson L."/>
            <person name="Lewis B."/>
            <person name="Mehta T."/>
            <person name="Park D."/>
            <person name="Pearson M."/>
            <person name="Roberts A."/>
            <person name="Saif S."/>
            <person name="Shenoy N."/>
            <person name="Sisk P."/>
            <person name="Stolte C."/>
            <person name="Sykes S."/>
            <person name="Thomson T."/>
            <person name="Walk T."/>
            <person name="White J."/>
            <person name="Yandava C."/>
            <person name="Burger G."/>
            <person name="Gray M.W."/>
            <person name="Holland P.W.H."/>
            <person name="King N."/>
            <person name="Lang F.B.F."/>
            <person name="Roger A.J."/>
            <person name="Ruiz-Trillo I."/>
            <person name="Lander E."/>
            <person name="Nusbaum C."/>
        </authorList>
    </citation>
    <scope>NUCLEOTIDE SEQUENCE [LARGE SCALE GENOMIC DNA]</scope>
    <source>
        <strain evidence="1 2">DAOM BR117</strain>
    </source>
</reference>
<evidence type="ECO:0000313" key="2">
    <source>
        <dbReference type="Proteomes" id="UP000053201"/>
    </source>
</evidence>
<dbReference type="VEuPathDB" id="FungiDB:SPPG_09164"/>
<evidence type="ECO:0000313" key="1">
    <source>
        <dbReference type="EMBL" id="KND00841.1"/>
    </source>
</evidence>
<organism evidence="1 2">
    <name type="scientific">Spizellomyces punctatus (strain DAOM BR117)</name>
    <dbReference type="NCBI Taxonomy" id="645134"/>
    <lineage>
        <taxon>Eukaryota</taxon>
        <taxon>Fungi</taxon>
        <taxon>Fungi incertae sedis</taxon>
        <taxon>Chytridiomycota</taxon>
        <taxon>Chytridiomycota incertae sedis</taxon>
        <taxon>Chytridiomycetes</taxon>
        <taxon>Spizellomycetales</taxon>
        <taxon>Spizellomycetaceae</taxon>
        <taxon>Spizellomyces</taxon>
    </lineage>
</organism>
<proteinExistence type="predicted"/>
<dbReference type="Proteomes" id="UP000053201">
    <property type="component" value="Unassembled WGS sequence"/>
</dbReference>
<gene>
    <name evidence="1" type="ORF">SPPG_09164</name>
</gene>
<dbReference type="GeneID" id="27692289"/>
<sequence>MPSVYGLQCSNGCSHRLWARDMRSLQQKARSLSRLQKMVGIDLHGAHKRCEENLLVVLVAGGAGSCGVRQWERQWERQMLLTQSRHISKIRPPAQVAVGKIIDVSGRGVQERAICKAQAQRP</sequence>
<dbReference type="EMBL" id="KQ257455">
    <property type="protein sequence ID" value="KND00841.1"/>
    <property type="molecule type" value="Genomic_DNA"/>
</dbReference>
<dbReference type="RefSeq" id="XP_016608880.1">
    <property type="nucleotide sequence ID" value="XM_016757321.1"/>
</dbReference>
<accession>A0A0L0HH99</accession>
<name>A0A0L0HH99_SPIPD</name>
<protein>
    <submittedName>
        <fullName evidence="1">Uncharacterized protein</fullName>
    </submittedName>
</protein>
<keyword evidence="2" id="KW-1185">Reference proteome</keyword>